<organism evidence="1">
    <name type="scientific">Giant panda feces-associated circular DNA virus</name>
    <dbReference type="NCBI Taxonomy" id="2863989"/>
    <lineage>
        <taxon>Viruses</taxon>
        <taxon>Monodnaviria</taxon>
        <taxon>Shotokuvirae</taxon>
        <taxon>Cressdnaviricota</taxon>
    </lineage>
</organism>
<evidence type="ECO:0000313" key="1">
    <source>
        <dbReference type="EMBL" id="UBJ26258.1"/>
    </source>
</evidence>
<sequence>MATTDDAYTGWFWHNKARDYVRLDEAVTGYVRGEFVPHTPHDRRLLDLEAERRGLRVISAGSGKRKWIEEERSNPDSIINQLDSYKRRRYGSMARPMRRRYPYRRMYRRRGMNGRMRRRYSYRKRVNFGVSSTGNRGLWRNQRWFKPSRGRGVRRFKRSRLNLLKKLYGYSSATEQSAFDHMTATSDPNKQYWDIWDISDVLFVDNHRPSNIKWTDLTFTLTNWLSGVIHISYSLVRYKQSKAPVDVSIENNFKKTERGLAEMPSDPMFKMYRNGTIVKEGRLRIHPNECSIMNIRLPGFDLQFEKPYPKLKLYIGCFACVKSDRGKATRHYLSAEVRYLDSSSDIPQRKARSLDYMDNSDEISFDLNEPVDNLALDGTTGGIVLPPRGV</sequence>
<proteinExistence type="predicted"/>
<reference evidence="1" key="1">
    <citation type="submission" date="2021-07" db="EMBL/GenBank/DDBJ databases">
        <title>Communication and adaptive evolution of viruses within giant pandas and their associated organisms in a local ecological environment.</title>
        <authorList>
            <person name="Zhao M."/>
            <person name="Liu S."/>
            <person name="Zhang W."/>
        </authorList>
    </citation>
    <scope>NUCLEOTIDE SEQUENCE</scope>
    <source>
        <strain evidence="1">Gpf270cir01-12</strain>
    </source>
</reference>
<dbReference type="EMBL" id="MZ556154">
    <property type="protein sequence ID" value="UBJ26258.1"/>
    <property type="molecule type" value="Genomic_DNA"/>
</dbReference>
<name>A0A8K1HIC2_9VIRU</name>
<accession>A0A8K1HIC2</accession>
<protein>
    <submittedName>
        <fullName evidence="1">Uncharacterized protein</fullName>
    </submittedName>
</protein>